<name>A0A6V0AU61_9STRA</name>
<evidence type="ECO:0008006" key="4">
    <source>
        <dbReference type="Google" id="ProtNLM"/>
    </source>
</evidence>
<feature type="region of interest" description="Disordered" evidence="1">
    <location>
        <begin position="261"/>
        <end position="346"/>
    </location>
</feature>
<feature type="region of interest" description="Disordered" evidence="1">
    <location>
        <begin position="165"/>
        <end position="184"/>
    </location>
</feature>
<feature type="region of interest" description="Disordered" evidence="1">
    <location>
        <begin position="1"/>
        <end position="26"/>
    </location>
</feature>
<dbReference type="GO" id="GO:0003723">
    <property type="term" value="F:RNA binding"/>
    <property type="evidence" value="ECO:0007669"/>
    <property type="project" value="TreeGrafter"/>
</dbReference>
<evidence type="ECO:0000313" key="3">
    <source>
        <dbReference type="EMBL" id="CAE0722853.1"/>
    </source>
</evidence>
<dbReference type="PANTHER" id="PTHR43191">
    <property type="entry name" value="RRNA METHYLTRANSFERASE 3"/>
    <property type="match status" value="1"/>
</dbReference>
<protein>
    <recommendedName>
        <fullName evidence="4">tRNA/rRNA methyltransferase SpoU type domain-containing protein</fullName>
    </recommendedName>
</protein>
<dbReference type="EMBL" id="HBIX01022304">
    <property type="protein sequence ID" value="CAE0722853.1"/>
    <property type="molecule type" value="Transcribed_RNA"/>
</dbReference>
<accession>A0A6V0AU61</accession>
<reference evidence="3" key="1">
    <citation type="submission" date="2021-01" db="EMBL/GenBank/DDBJ databases">
        <authorList>
            <person name="Corre E."/>
            <person name="Pelletier E."/>
            <person name="Niang G."/>
            <person name="Scheremetjew M."/>
            <person name="Finn R."/>
            <person name="Kale V."/>
            <person name="Holt S."/>
            <person name="Cochrane G."/>
            <person name="Meng A."/>
            <person name="Brown T."/>
            <person name="Cohen L."/>
        </authorList>
    </citation>
    <scope>NUCLEOTIDE SEQUENCE</scope>
    <source>
        <strain evidence="3">10249 10 AB</strain>
    </source>
</reference>
<organism evidence="3">
    <name type="scientific">Pseudo-nitzschia australis</name>
    <dbReference type="NCBI Taxonomy" id="44445"/>
    <lineage>
        <taxon>Eukaryota</taxon>
        <taxon>Sar</taxon>
        <taxon>Stramenopiles</taxon>
        <taxon>Ochrophyta</taxon>
        <taxon>Bacillariophyta</taxon>
        <taxon>Bacillariophyceae</taxon>
        <taxon>Bacillariophycidae</taxon>
        <taxon>Bacillariales</taxon>
        <taxon>Bacillariaceae</taxon>
        <taxon>Pseudo-nitzschia</taxon>
    </lineage>
</organism>
<dbReference type="InterPro" id="IPR051259">
    <property type="entry name" value="rRNA_Methyltransferase"/>
</dbReference>
<evidence type="ECO:0000256" key="1">
    <source>
        <dbReference type="SAM" id="MobiDB-lite"/>
    </source>
</evidence>
<dbReference type="PANTHER" id="PTHR43191:SF7">
    <property type="entry name" value="OBP33PEP LIKE PROTEIN"/>
    <property type="match status" value="1"/>
</dbReference>
<sequence>MENDDKAISTPADDTETNSTTAGSSKRGGLVTLLIENPGKGKNWGPLLRCCAAFGIGTIFVVGYDRCDVRGSHGASKHVQLRAFPTHERAVEALKAVHDEDGGDGGFELVGLLSPFPDQSYNRDTVDTNTDIDDHDSDKRVVRETFLYPPTETEMDVVRIAATATPATSLSPSPPPPSSFPAHRTNKYPKRICLVIDKLKRGLPWSLAKHCTSFVHIPHANFQACGTGGSMLTLEASVSIVFHELLSCGTGNNWLGYTEDEDHEETTTNTTNNNNNNNNEHSSTSDYKGQKYHVETVHKGGNPDDEQARHRKRKEREEKLEELQMEAEEQQHQQSSLFGADNDGDY</sequence>
<evidence type="ECO:0000313" key="2">
    <source>
        <dbReference type="EMBL" id="CAE0722852.1"/>
    </source>
</evidence>
<feature type="compositionally biased region" description="Basic and acidic residues" evidence="1">
    <location>
        <begin position="288"/>
        <end position="308"/>
    </location>
</feature>
<dbReference type="SUPFAM" id="SSF75217">
    <property type="entry name" value="alpha/beta knot"/>
    <property type="match status" value="1"/>
</dbReference>
<dbReference type="EMBL" id="HBIX01022303">
    <property type="protein sequence ID" value="CAE0722852.1"/>
    <property type="molecule type" value="Transcribed_RNA"/>
</dbReference>
<dbReference type="Gene3D" id="3.40.1280.10">
    <property type="match status" value="1"/>
</dbReference>
<dbReference type="InterPro" id="IPR029028">
    <property type="entry name" value="Alpha/beta_knot_MTases"/>
</dbReference>
<gene>
    <name evidence="2" type="ORF">PAUS00366_LOCUS15608</name>
    <name evidence="3" type="ORF">PAUS00366_LOCUS15609</name>
</gene>
<proteinExistence type="predicted"/>
<dbReference type="InterPro" id="IPR029026">
    <property type="entry name" value="tRNA_m1G_MTases_N"/>
</dbReference>
<feature type="compositionally biased region" description="Low complexity" evidence="1">
    <location>
        <begin position="267"/>
        <end position="286"/>
    </location>
</feature>
<dbReference type="AlphaFoldDB" id="A0A6V0AU61"/>